<name>A0A0A9CCW0_ARUDO</name>
<reference evidence="1" key="1">
    <citation type="submission" date="2014-09" db="EMBL/GenBank/DDBJ databases">
        <authorList>
            <person name="Magalhaes I.L.F."/>
            <person name="Oliveira U."/>
            <person name="Santos F.R."/>
            <person name="Vidigal T.H.D.A."/>
            <person name="Brescovit A.D."/>
            <person name="Santos A.J."/>
        </authorList>
    </citation>
    <scope>NUCLEOTIDE SEQUENCE</scope>
    <source>
        <tissue evidence="1">Shoot tissue taken approximately 20 cm above the soil surface</tissue>
    </source>
</reference>
<sequence length="19" mass="2383">MITRNKYCFPIFCLMENMQ</sequence>
<evidence type="ECO:0000313" key="1">
    <source>
        <dbReference type="EMBL" id="JAD71225.1"/>
    </source>
</evidence>
<protein>
    <submittedName>
        <fullName evidence="1">Uncharacterized protein</fullName>
    </submittedName>
</protein>
<reference evidence="1" key="2">
    <citation type="journal article" date="2015" name="Data Brief">
        <title>Shoot transcriptome of the giant reed, Arundo donax.</title>
        <authorList>
            <person name="Barrero R.A."/>
            <person name="Guerrero F.D."/>
            <person name="Moolhuijzen P."/>
            <person name="Goolsby J.A."/>
            <person name="Tidwell J."/>
            <person name="Bellgard S.E."/>
            <person name="Bellgard M.I."/>
        </authorList>
    </citation>
    <scope>NUCLEOTIDE SEQUENCE</scope>
    <source>
        <tissue evidence="1">Shoot tissue taken approximately 20 cm above the soil surface</tissue>
    </source>
</reference>
<proteinExistence type="predicted"/>
<organism evidence="1">
    <name type="scientific">Arundo donax</name>
    <name type="common">Giant reed</name>
    <name type="synonym">Donax arundinaceus</name>
    <dbReference type="NCBI Taxonomy" id="35708"/>
    <lineage>
        <taxon>Eukaryota</taxon>
        <taxon>Viridiplantae</taxon>
        <taxon>Streptophyta</taxon>
        <taxon>Embryophyta</taxon>
        <taxon>Tracheophyta</taxon>
        <taxon>Spermatophyta</taxon>
        <taxon>Magnoliopsida</taxon>
        <taxon>Liliopsida</taxon>
        <taxon>Poales</taxon>
        <taxon>Poaceae</taxon>
        <taxon>PACMAD clade</taxon>
        <taxon>Arundinoideae</taxon>
        <taxon>Arundineae</taxon>
        <taxon>Arundo</taxon>
    </lineage>
</organism>
<dbReference type="AlphaFoldDB" id="A0A0A9CCW0"/>
<dbReference type="EMBL" id="GBRH01226670">
    <property type="protein sequence ID" value="JAD71225.1"/>
    <property type="molecule type" value="Transcribed_RNA"/>
</dbReference>
<accession>A0A0A9CCW0</accession>